<keyword evidence="8" id="KW-0862">Zinc</keyword>
<dbReference type="PANTHER" id="PTHR30616">
    <property type="entry name" value="UNCHARACTERIZED PROTEIN YFIH"/>
    <property type="match status" value="1"/>
</dbReference>
<reference evidence="14" key="1">
    <citation type="submission" date="2016-10" db="EMBL/GenBank/DDBJ databases">
        <authorList>
            <person name="Varghese N."/>
            <person name="Submissions S."/>
        </authorList>
    </citation>
    <scope>NUCLEOTIDE SEQUENCE [LARGE SCALE GENOMIC DNA]</scope>
    <source>
        <strain evidence="14">DSM 19183</strain>
    </source>
</reference>
<evidence type="ECO:0000256" key="9">
    <source>
        <dbReference type="ARBA" id="ARBA00047989"/>
    </source>
</evidence>
<evidence type="ECO:0000256" key="7">
    <source>
        <dbReference type="ARBA" id="ARBA00022801"/>
    </source>
</evidence>
<dbReference type="CDD" id="cd16833">
    <property type="entry name" value="YfiH"/>
    <property type="match status" value="1"/>
</dbReference>
<evidence type="ECO:0000256" key="8">
    <source>
        <dbReference type="ARBA" id="ARBA00022833"/>
    </source>
</evidence>
<dbReference type="OrthoDB" id="4279at2"/>
<comment type="similarity">
    <text evidence="4 12">Belongs to the purine nucleoside phosphorylase YfiH/LACC1 family.</text>
</comment>
<evidence type="ECO:0000256" key="4">
    <source>
        <dbReference type="ARBA" id="ARBA00007353"/>
    </source>
</evidence>
<keyword evidence="5" id="KW-0808">Transferase</keyword>
<evidence type="ECO:0000256" key="2">
    <source>
        <dbReference type="ARBA" id="ARBA00001947"/>
    </source>
</evidence>
<dbReference type="InterPro" id="IPR003730">
    <property type="entry name" value="Cu_polyphenol_OxRdtase"/>
</dbReference>
<dbReference type="NCBIfam" id="TIGR00726">
    <property type="entry name" value="peptidoglycan editing factor PgeF"/>
    <property type="match status" value="1"/>
</dbReference>
<dbReference type="GO" id="GO:0005507">
    <property type="term" value="F:copper ion binding"/>
    <property type="evidence" value="ECO:0007669"/>
    <property type="project" value="TreeGrafter"/>
</dbReference>
<evidence type="ECO:0000256" key="3">
    <source>
        <dbReference type="ARBA" id="ARBA00003215"/>
    </source>
</evidence>
<dbReference type="PANTHER" id="PTHR30616:SF2">
    <property type="entry name" value="PURINE NUCLEOSIDE PHOSPHORYLASE LACC1"/>
    <property type="match status" value="1"/>
</dbReference>
<name>A0A1H7LX96_9LACT</name>
<organism evidence="13 14">
    <name type="scientific">Alkalibacterium pelagium</name>
    <dbReference type="NCBI Taxonomy" id="426702"/>
    <lineage>
        <taxon>Bacteria</taxon>
        <taxon>Bacillati</taxon>
        <taxon>Bacillota</taxon>
        <taxon>Bacilli</taxon>
        <taxon>Lactobacillales</taxon>
        <taxon>Carnobacteriaceae</taxon>
        <taxon>Alkalibacterium</taxon>
    </lineage>
</organism>
<comment type="catalytic activity">
    <reaction evidence="9">
        <text>adenosine + H2O + H(+) = inosine + NH4(+)</text>
        <dbReference type="Rhea" id="RHEA:24408"/>
        <dbReference type="ChEBI" id="CHEBI:15377"/>
        <dbReference type="ChEBI" id="CHEBI:15378"/>
        <dbReference type="ChEBI" id="CHEBI:16335"/>
        <dbReference type="ChEBI" id="CHEBI:17596"/>
        <dbReference type="ChEBI" id="CHEBI:28938"/>
        <dbReference type="EC" id="3.5.4.4"/>
    </reaction>
    <physiologicalReaction direction="left-to-right" evidence="9">
        <dbReference type="Rhea" id="RHEA:24409"/>
    </physiologicalReaction>
</comment>
<dbReference type="Gene3D" id="3.60.140.10">
    <property type="entry name" value="CNF1/YfiH-like putative cysteine hydrolases"/>
    <property type="match status" value="1"/>
</dbReference>
<dbReference type="InterPro" id="IPR038371">
    <property type="entry name" value="Cu_polyphenol_OxRdtase_sf"/>
</dbReference>
<dbReference type="Pfam" id="PF02578">
    <property type="entry name" value="Cu-oxidase_4"/>
    <property type="match status" value="1"/>
</dbReference>
<dbReference type="AlphaFoldDB" id="A0A1H7LX96"/>
<evidence type="ECO:0000256" key="12">
    <source>
        <dbReference type="RuleBase" id="RU361274"/>
    </source>
</evidence>
<protein>
    <recommendedName>
        <fullName evidence="12">Purine nucleoside phosphorylase</fullName>
    </recommendedName>
</protein>
<dbReference type="InterPro" id="IPR011324">
    <property type="entry name" value="Cytotoxic_necrot_fac-like_cat"/>
</dbReference>
<evidence type="ECO:0000256" key="6">
    <source>
        <dbReference type="ARBA" id="ARBA00022723"/>
    </source>
</evidence>
<dbReference type="RefSeq" id="WP_091481673.1">
    <property type="nucleotide sequence ID" value="NZ_BJYC01000012.1"/>
</dbReference>
<evidence type="ECO:0000313" key="14">
    <source>
        <dbReference type="Proteomes" id="UP000199081"/>
    </source>
</evidence>
<sequence length="241" mass="27142">MHSRLLEKYGVLTKVAGSDYNFRYQTAGSKVADDMNRLLDEIDFDRPDEIYTGQQVHSANVTYADGSNGDLFVFGRTFKETDGLLTDKKRVGLLIKYADCTPVILYDPVHEILVNVHSGWRGTTQRITTKAIDKMISVYGTNPETLIAYVGPSIDQENYEVGPEVYEAFAEFHERDQFFRKTGAKYKMSMTDANLSILKEAGIKEGNIEVERASTFTDERLHSARGEGSSYQLNGLFAMMT</sequence>
<comment type="function">
    <text evidence="3">Purine nucleoside enzyme that catalyzes the phosphorolysis of adenosine and inosine nucleosides, yielding D-ribose 1-phosphate and the respective free bases, adenine and hypoxanthine. Also catalyzes the phosphorolysis of S-methyl-5'-thioadenosine into adenine and S-methyl-5-thio-alpha-D-ribose 1-phosphate. Also has adenosine deaminase activity.</text>
</comment>
<evidence type="ECO:0000256" key="5">
    <source>
        <dbReference type="ARBA" id="ARBA00022679"/>
    </source>
</evidence>
<keyword evidence="7" id="KW-0378">Hydrolase</keyword>
<keyword evidence="14" id="KW-1185">Reference proteome</keyword>
<dbReference type="SUPFAM" id="SSF64438">
    <property type="entry name" value="CNF1/YfiH-like putative cysteine hydrolases"/>
    <property type="match status" value="1"/>
</dbReference>
<accession>A0A1H7LX96</accession>
<proteinExistence type="inferred from homology"/>
<evidence type="ECO:0000256" key="11">
    <source>
        <dbReference type="ARBA" id="ARBA00049893"/>
    </source>
</evidence>
<comment type="cofactor">
    <cofactor evidence="2">
        <name>Zn(2+)</name>
        <dbReference type="ChEBI" id="CHEBI:29105"/>
    </cofactor>
</comment>
<dbReference type="GO" id="GO:0016787">
    <property type="term" value="F:hydrolase activity"/>
    <property type="evidence" value="ECO:0007669"/>
    <property type="project" value="UniProtKB-KW"/>
</dbReference>
<gene>
    <name evidence="13" type="ORF">SAMN04488099_11045</name>
</gene>
<evidence type="ECO:0000256" key="1">
    <source>
        <dbReference type="ARBA" id="ARBA00000553"/>
    </source>
</evidence>
<dbReference type="GO" id="GO:0017061">
    <property type="term" value="F:S-methyl-5-thioadenosine phosphorylase activity"/>
    <property type="evidence" value="ECO:0007669"/>
    <property type="project" value="UniProtKB-EC"/>
</dbReference>
<dbReference type="Proteomes" id="UP000199081">
    <property type="component" value="Unassembled WGS sequence"/>
</dbReference>
<comment type="catalytic activity">
    <reaction evidence="11">
        <text>S-methyl-5'-thioadenosine + phosphate = 5-(methylsulfanyl)-alpha-D-ribose 1-phosphate + adenine</text>
        <dbReference type="Rhea" id="RHEA:11852"/>
        <dbReference type="ChEBI" id="CHEBI:16708"/>
        <dbReference type="ChEBI" id="CHEBI:17509"/>
        <dbReference type="ChEBI" id="CHEBI:43474"/>
        <dbReference type="ChEBI" id="CHEBI:58533"/>
        <dbReference type="EC" id="2.4.2.28"/>
    </reaction>
    <physiologicalReaction direction="left-to-right" evidence="11">
        <dbReference type="Rhea" id="RHEA:11853"/>
    </physiologicalReaction>
</comment>
<dbReference type="EMBL" id="FNZU01000010">
    <property type="protein sequence ID" value="SEL03561.1"/>
    <property type="molecule type" value="Genomic_DNA"/>
</dbReference>
<keyword evidence="6" id="KW-0479">Metal-binding</keyword>
<comment type="catalytic activity">
    <reaction evidence="10">
        <text>adenosine + phosphate = alpha-D-ribose 1-phosphate + adenine</text>
        <dbReference type="Rhea" id="RHEA:27642"/>
        <dbReference type="ChEBI" id="CHEBI:16335"/>
        <dbReference type="ChEBI" id="CHEBI:16708"/>
        <dbReference type="ChEBI" id="CHEBI:43474"/>
        <dbReference type="ChEBI" id="CHEBI:57720"/>
        <dbReference type="EC" id="2.4.2.1"/>
    </reaction>
    <physiologicalReaction direction="left-to-right" evidence="10">
        <dbReference type="Rhea" id="RHEA:27643"/>
    </physiologicalReaction>
</comment>
<evidence type="ECO:0000256" key="10">
    <source>
        <dbReference type="ARBA" id="ARBA00048968"/>
    </source>
</evidence>
<dbReference type="STRING" id="426702.SAMN04488099_11045"/>
<comment type="catalytic activity">
    <reaction evidence="1">
        <text>inosine + phosphate = alpha-D-ribose 1-phosphate + hypoxanthine</text>
        <dbReference type="Rhea" id="RHEA:27646"/>
        <dbReference type="ChEBI" id="CHEBI:17368"/>
        <dbReference type="ChEBI" id="CHEBI:17596"/>
        <dbReference type="ChEBI" id="CHEBI:43474"/>
        <dbReference type="ChEBI" id="CHEBI:57720"/>
        <dbReference type="EC" id="2.4.2.1"/>
    </reaction>
    <physiologicalReaction direction="left-to-right" evidence="1">
        <dbReference type="Rhea" id="RHEA:27647"/>
    </physiologicalReaction>
</comment>
<evidence type="ECO:0000313" key="13">
    <source>
        <dbReference type="EMBL" id="SEL03561.1"/>
    </source>
</evidence>